<evidence type="ECO:0000256" key="5">
    <source>
        <dbReference type="ARBA" id="ARBA00022989"/>
    </source>
</evidence>
<dbReference type="Pfam" id="PF03706">
    <property type="entry name" value="LPG_synthase_TM"/>
    <property type="match status" value="1"/>
</dbReference>
<feature type="transmembrane region" description="Helical" evidence="7">
    <location>
        <begin position="155"/>
        <end position="176"/>
    </location>
</feature>
<dbReference type="OrthoDB" id="15513at2157"/>
<evidence type="ECO:0000313" key="8">
    <source>
        <dbReference type="EMBL" id="MXR51712.1"/>
    </source>
</evidence>
<feature type="transmembrane region" description="Helical" evidence="7">
    <location>
        <begin position="226"/>
        <end position="248"/>
    </location>
</feature>
<evidence type="ECO:0000313" key="9">
    <source>
        <dbReference type="Proteomes" id="UP000466535"/>
    </source>
</evidence>
<evidence type="ECO:0000256" key="3">
    <source>
        <dbReference type="ARBA" id="ARBA00022475"/>
    </source>
</evidence>
<feature type="transmembrane region" description="Helical" evidence="7">
    <location>
        <begin position="285"/>
        <end position="307"/>
    </location>
</feature>
<gene>
    <name evidence="8" type="ORF">GRX03_08865</name>
</gene>
<keyword evidence="9" id="KW-1185">Reference proteome</keyword>
<dbReference type="Proteomes" id="UP000466535">
    <property type="component" value="Unassembled WGS sequence"/>
</dbReference>
<dbReference type="NCBIfam" id="TIGR00374">
    <property type="entry name" value="flippase-like domain"/>
    <property type="match status" value="1"/>
</dbReference>
<proteinExistence type="inferred from homology"/>
<dbReference type="PANTHER" id="PTHR39087:SF2">
    <property type="entry name" value="UPF0104 MEMBRANE PROTEIN MJ1595"/>
    <property type="match status" value="1"/>
</dbReference>
<keyword evidence="3" id="KW-1003">Cell membrane</keyword>
<evidence type="ECO:0000256" key="4">
    <source>
        <dbReference type="ARBA" id="ARBA00022692"/>
    </source>
</evidence>
<keyword evidence="4 7" id="KW-0812">Transmembrane</keyword>
<comment type="caution">
    <text evidence="8">The sequence shown here is derived from an EMBL/GenBank/DDBJ whole genome shotgun (WGS) entry which is preliminary data.</text>
</comment>
<reference evidence="8 9" key="1">
    <citation type="submission" date="2019-12" db="EMBL/GenBank/DDBJ databases">
        <title>Isolation and characterization of three novel carbon monoxide-oxidizing members of Halobacteria from salione crusts and soils.</title>
        <authorList>
            <person name="Myers M.R."/>
            <person name="King G.M."/>
        </authorList>
    </citation>
    <scope>NUCLEOTIDE SEQUENCE [LARGE SCALE GENOMIC DNA]</scope>
    <source>
        <strain evidence="8 9">WSH3</strain>
    </source>
</reference>
<comment type="similarity">
    <text evidence="2">Belongs to the UPF0104 family.</text>
</comment>
<sequence length="334" mass="34240">MDRRRALLISASGTAVIFAVLLFVVGGRKVLTALRSADPQLVGLVVVAGAGWLSCWGLMLRSILGTLGTPITVLRSLQIYVAVAFANNVTPFGQAGGEPVAAFLISKVTDEPYETGLAGISAVDVLNVVSSVTLILVSVSYYATTTTVAEAVEDAVLSAIGIIVGVGIVLGVGWRYRWSLVSAASRVAAFTASRLVPSSGLDLQIQDRAARFFNHVETIATSPSRLALVLGLSLAGWVLQGVALFIAFQAVGQTVPVAVVLFAVPLGNLAGAAPLPGGLGGIEAAFVAILVPTTGIPAATVTAAVLIHRGVVYWLPVLVGGTVAARFGMSLGRT</sequence>
<evidence type="ECO:0000256" key="2">
    <source>
        <dbReference type="ARBA" id="ARBA00011061"/>
    </source>
</evidence>
<feature type="transmembrane region" description="Helical" evidence="7">
    <location>
        <begin position="125"/>
        <end position="143"/>
    </location>
</feature>
<dbReference type="AlphaFoldDB" id="A0A6B0T8Q3"/>
<feature type="transmembrane region" description="Helical" evidence="7">
    <location>
        <begin position="313"/>
        <end position="332"/>
    </location>
</feature>
<feature type="transmembrane region" description="Helical" evidence="7">
    <location>
        <begin position="41"/>
        <end position="60"/>
    </location>
</feature>
<keyword evidence="5 7" id="KW-1133">Transmembrane helix</keyword>
<dbReference type="EMBL" id="WUUT01000003">
    <property type="protein sequence ID" value="MXR51712.1"/>
    <property type="molecule type" value="Genomic_DNA"/>
</dbReference>
<evidence type="ECO:0000256" key="1">
    <source>
        <dbReference type="ARBA" id="ARBA00004651"/>
    </source>
</evidence>
<feature type="transmembrane region" description="Helical" evidence="7">
    <location>
        <begin position="7"/>
        <end position="26"/>
    </location>
</feature>
<organism evidence="8 9">
    <name type="scientific">Halovenus carboxidivorans</name>
    <dbReference type="NCBI Taxonomy" id="2692199"/>
    <lineage>
        <taxon>Archaea</taxon>
        <taxon>Methanobacteriati</taxon>
        <taxon>Methanobacteriota</taxon>
        <taxon>Stenosarchaea group</taxon>
        <taxon>Halobacteria</taxon>
        <taxon>Halobacteriales</taxon>
        <taxon>Haloarculaceae</taxon>
        <taxon>Halovenus</taxon>
    </lineage>
</organism>
<accession>A0A6B0T8Q3</accession>
<dbReference type="GO" id="GO:0005886">
    <property type="term" value="C:plasma membrane"/>
    <property type="evidence" value="ECO:0007669"/>
    <property type="project" value="UniProtKB-SubCell"/>
</dbReference>
<comment type="subcellular location">
    <subcellularLocation>
        <location evidence="1">Cell membrane</location>
        <topology evidence="1">Multi-pass membrane protein</topology>
    </subcellularLocation>
</comment>
<dbReference type="RefSeq" id="WP_159763850.1">
    <property type="nucleotide sequence ID" value="NZ_WUUT01000003.1"/>
</dbReference>
<name>A0A6B0T8Q3_9EURY</name>
<protein>
    <submittedName>
        <fullName evidence="8">Flippase-like domain-containing protein</fullName>
    </submittedName>
</protein>
<feature type="transmembrane region" description="Helical" evidence="7">
    <location>
        <begin position="254"/>
        <end position="273"/>
    </location>
</feature>
<dbReference type="InterPro" id="IPR022791">
    <property type="entry name" value="L-PG_synthase/AglD"/>
</dbReference>
<evidence type="ECO:0000256" key="7">
    <source>
        <dbReference type="SAM" id="Phobius"/>
    </source>
</evidence>
<evidence type="ECO:0000256" key="6">
    <source>
        <dbReference type="ARBA" id="ARBA00023136"/>
    </source>
</evidence>
<dbReference type="PANTHER" id="PTHR39087">
    <property type="entry name" value="UPF0104 MEMBRANE PROTEIN MJ1595"/>
    <property type="match status" value="1"/>
</dbReference>
<keyword evidence="6 7" id="KW-0472">Membrane</keyword>